<evidence type="ECO:0000313" key="4">
    <source>
        <dbReference type="Proteomes" id="UP000189677"/>
    </source>
</evidence>
<keyword evidence="2" id="KW-0472">Membrane</keyword>
<dbReference type="Proteomes" id="UP000189677">
    <property type="component" value="Chromosome"/>
</dbReference>
<gene>
    <name evidence="3" type="ORF">BBN63_01330</name>
</gene>
<dbReference type="KEGG" id="snw:BBN63_01330"/>
<dbReference type="RefSeq" id="WP_159392373.1">
    <property type="nucleotide sequence ID" value="NZ_CP018047.1"/>
</dbReference>
<reference evidence="3 4" key="1">
    <citation type="submission" date="2016-11" db="EMBL/GenBank/DDBJ databases">
        <title>Complete genome sequence of Streptomyces niveus SCSIO 3406.</title>
        <authorList>
            <person name="Zhu Q."/>
            <person name="Cheng W."/>
            <person name="Song Y."/>
            <person name="Li Q."/>
            <person name="Ju J."/>
        </authorList>
    </citation>
    <scope>NUCLEOTIDE SEQUENCE [LARGE SCALE GENOMIC DNA]</scope>
    <source>
        <strain evidence="3 4">SCSIO 3406</strain>
    </source>
</reference>
<organism evidence="3 4">
    <name type="scientific">Streptomyces niveus</name>
    <name type="common">Streptomyces spheroides</name>
    <dbReference type="NCBI Taxonomy" id="193462"/>
    <lineage>
        <taxon>Bacteria</taxon>
        <taxon>Bacillati</taxon>
        <taxon>Actinomycetota</taxon>
        <taxon>Actinomycetes</taxon>
        <taxon>Kitasatosporales</taxon>
        <taxon>Streptomycetaceae</taxon>
        <taxon>Streptomyces</taxon>
    </lineage>
</organism>
<name>A0A1U9QLQ7_STRNV</name>
<feature type="region of interest" description="Disordered" evidence="1">
    <location>
        <begin position="98"/>
        <end position="159"/>
    </location>
</feature>
<feature type="transmembrane region" description="Helical" evidence="2">
    <location>
        <begin position="68"/>
        <end position="95"/>
    </location>
</feature>
<proteinExistence type="predicted"/>
<dbReference type="EMBL" id="CP018047">
    <property type="protein sequence ID" value="AQU65107.1"/>
    <property type="molecule type" value="Genomic_DNA"/>
</dbReference>
<keyword evidence="2" id="KW-1133">Transmembrane helix</keyword>
<protein>
    <submittedName>
        <fullName evidence="3">Uncharacterized protein</fullName>
    </submittedName>
</protein>
<evidence type="ECO:0000256" key="1">
    <source>
        <dbReference type="SAM" id="MobiDB-lite"/>
    </source>
</evidence>
<keyword evidence="2" id="KW-0812">Transmembrane</keyword>
<feature type="region of interest" description="Disordered" evidence="1">
    <location>
        <begin position="193"/>
        <end position="246"/>
    </location>
</feature>
<keyword evidence="4" id="KW-1185">Reference proteome</keyword>
<accession>A0A1U9QLQ7</accession>
<sequence>MKRKAEPTDAALVTPEIQALADAVRGDVEPEGVERALAAFREAGGAAGGVAPRRGRRRDDWRPARHRFAALVSLKAAIGTAVATATLGGLALAAVPGVLPDPPRPADAPAESTASTPAVETPRTPDGTPGATGPGIPSPAPSASASASASARDSVPRSHAALCHAWSRGNGKHRGTAFQQLIDAAGGVGAVDGYCATLPGKDEHDPATPGKPAKTAPPGQSKNSPEASPSRGRSAEHAQDTGKGAS</sequence>
<evidence type="ECO:0000256" key="2">
    <source>
        <dbReference type="SAM" id="Phobius"/>
    </source>
</evidence>
<feature type="compositionally biased region" description="Low complexity" evidence="1">
    <location>
        <begin position="207"/>
        <end position="219"/>
    </location>
</feature>
<dbReference type="OrthoDB" id="10012344at2"/>
<dbReference type="AlphaFoldDB" id="A0A1U9QLQ7"/>
<evidence type="ECO:0000313" key="3">
    <source>
        <dbReference type="EMBL" id="AQU65107.1"/>
    </source>
</evidence>
<feature type="compositionally biased region" description="Low complexity" evidence="1">
    <location>
        <begin position="121"/>
        <end position="153"/>
    </location>
</feature>